<dbReference type="SUPFAM" id="SSF143100">
    <property type="entry name" value="TTHA1013/TTHA0281-like"/>
    <property type="match status" value="1"/>
</dbReference>
<dbReference type="EMBL" id="AP018052">
    <property type="protein sequence ID" value="BAZ93772.1"/>
    <property type="molecule type" value="Genomic_DNA"/>
</dbReference>
<dbReference type="Proteomes" id="UP000218765">
    <property type="component" value="Chromosome"/>
</dbReference>
<dbReference type="Pfam" id="PF09722">
    <property type="entry name" value="Xre_MbcA_ParS_C"/>
    <property type="match status" value="1"/>
</dbReference>
<proteinExistence type="predicted"/>
<dbReference type="KEGG" id="ttc:FOKN1_1374"/>
<sequence length="273" mass="31242">MTTTMDVSTLDPQRVATAALQGFFTITGQWGLSGAEQRKLLGDPPEDTFFEWRTEHTASQLEPDTLKRISYILGIHKALCILLPSRRAAFEWVKKPNDAPLFQGQTALSRMLTGRMEDLHDVRAYLDGECGDTMEMEHRNFRAIIVIDFDEQDQCYHGHVTNFPGIWPFHGATIDALRQAFEQVVDDYYEAHPTFAGMITEADHQAKRDRQAAFARWFDENPDREVPHSKLFENCKIEPSATLKAKQDALDEAMRAFDRTCEKFDNALRELAK</sequence>
<dbReference type="InterPro" id="IPR035069">
    <property type="entry name" value="TTHA1013/TTHA0281-like"/>
</dbReference>
<dbReference type="InterPro" id="IPR024467">
    <property type="entry name" value="Xre/MbcA/ParS-like_toxin-bd"/>
</dbReference>
<evidence type="ECO:0000313" key="2">
    <source>
        <dbReference type="EMBL" id="BAZ93772.1"/>
    </source>
</evidence>
<accession>A0A1Z4VQT7</accession>
<keyword evidence="3" id="KW-1185">Reference proteome</keyword>
<organism evidence="2 3">
    <name type="scientific">Thiohalobacter thiocyanaticus</name>
    <dbReference type="NCBI Taxonomy" id="585455"/>
    <lineage>
        <taxon>Bacteria</taxon>
        <taxon>Pseudomonadati</taxon>
        <taxon>Pseudomonadota</taxon>
        <taxon>Gammaproteobacteria</taxon>
        <taxon>Thiohalobacterales</taxon>
        <taxon>Thiohalobacteraceae</taxon>
        <taxon>Thiohalobacter</taxon>
    </lineage>
</organism>
<dbReference type="AlphaFoldDB" id="A0A1Z4VQT7"/>
<protein>
    <recommendedName>
        <fullName evidence="1">Antitoxin Xre/MbcA/ParS-like toxin-binding domain-containing protein</fullName>
    </recommendedName>
</protein>
<reference evidence="2 3" key="1">
    <citation type="submission" date="2017-05" db="EMBL/GenBank/DDBJ databases">
        <title>Thiocyanate degradation by Thiohalobacter thiocyanaticus FOKN1.</title>
        <authorList>
            <person name="Oshiki M."/>
            <person name="Fukushima T."/>
            <person name="Kawano S."/>
            <person name="Nakagawa J."/>
        </authorList>
    </citation>
    <scope>NUCLEOTIDE SEQUENCE [LARGE SCALE GENOMIC DNA]</scope>
    <source>
        <strain evidence="2 3">FOKN1</strain>
    </source>
</reference>
<name>A0A1Z4VQT7_9GAMM</name>
<gene>
    <name evidence="2" type="ORF">FOKN1_1374</name>
</gene>
<evidence type="ECO:0000259" key="1">
    <source>
        <dbReference type="Pfam" id="PF09722"/>
    </source>
</evidence>
<evidence type="ECO:0000313" key="3">
    <source>
        <dbReference type="Proteomes" id="UP000218765"/>
    </source>
</evidence>
<feature type="domain" description="Antitoxin Xre/MbcA/ParS-like toxin-binding" evidence="1">
    <location>
        <begin position="83"/>
        <end position="127"/>
    </location>
</feature>